<evidence type="ECO:0000256" key="3">
    <source>
        <dbReference type="ARBA" id="ARBA00022450"/>
    </source>
</evidence>
<protein>
    <recommendedName>
        <fullName evidence="9">Acyl carrier protein</fullName>
    </recommendedName>
</protein>
<accession>A0A6P6RVE5</accession>
<dbReference type="PANTHER" id="PTHR20863">
    <property type="entry name" value="ACYL CARRIER PROTEIN"/>
    <property type="match status" value="1"/>
</dbReference>
<dbReference type="InterPro" id="IPR003231">
    <property type="entry name" value="ACP"/>
</dbReference>
<dbReference type="GO" id="GO:0005829">
    <property type="term" value="C:cytosol"/>
    <property type="evidence" value="ECO:0007669"/>
    <property type="project" value="TreeGrafter"/>
</dbReference>
<evidence type="ECO:0000313" key="11">
    <source>
        <dbReference type="Proteomes" id="UP000515125"/>
    </source>
</evidence>
<keyword evidence="7" id="KW-0443">Lipid metabolism</keyword>
<sequence length="226" mass="24381">MRKSLRRVAQGGSSAGRAIRAEKQARLKGLSAQYVCVASPFVYISCTRQACATFGSPALPLINYLLRVFAAANHVPIGFVDPSTVRFSYRYGICPASSPACGPIGGNLPLSTASSKEPSSPAQAKRLRFRNNTADGSRGFMLFAGEGEEELVQKVKEVVAEQLGADISKITPQSHFIKDLEADSLDSVELVMAFEEKFGVSIPDEEATKITTVQEAVDYIRKNKCA</sequence>
<evidence type="ECO:0000256" key="5">
    <source>
        <dbReference type="ARBA" id="ARBA00022553"/>
    </source>
</evidence>
<keyword evidence="4 9" id="KW-0444">Lipid biosynthesis</keyword>
<comment type="similarity">
    <text evidence="2">Belongs to the acyl carrier protein (ACP) family.</text>
</comment>
<keyword evidence="5" id="KW-0597">Phosphoprotein</keyword>
<evidence type="ECO:0000256" key="9">
    <source>
        <dbReference type="RuleBase" id="RU000722"/>
    </source>
</evidence>
<dbReference type="RefSeq" id="XP_026191442.1">
    <property type="nucleotide sequence ID" value="XM_026335657.1"/>
</dbReference>
<evidence type="ECO:0000313" key="12">
    <source>
        <dbReference type="RefSeq" id="XP_026191442.1"/>
    </source>
</evidence>
<dbReference type="PANTHER" id="PTHR20863:SF76">
    <property type="entry name" value="CARRIER DOMAIN-CONTAINING PROTEIN"/>
    <property type="match status" value="1"/>
</dbReference>
<dbReference type="InterPro" id="IPR036736">
    <property type="entry name" value="ACP-like_sf"/>
</dbReference>
<keyword evidence="3 9" id="KW-0596">Phosphopantetheine</keyword>
<dbReference type="NCBIfam" id="NF002151">
    <property type="entry name" value="PRK00982.1-5"/>
    <property type="match status" value="1"/>
</dbReference>
<name>A0A6P6RVE5_9EIME</name>
<dbReference type="FunFam" id="1.10.1200.10:FF:000003">
    <property type="entry name" value="Acyl carrier protein"/>
    <property type="match status" value="1"/>
</dbReference>
<gene>
    <name evidence="12" type="primary">LOC34621361</name>
</gene>
<evidence type="ECO:0000256" key="7">
    <source>
        <dbReference type="ARBA" id="ARBA00023098"/>
    </source>
</evidence>
<dbReference type="GO" id="GO:0000035">
    <property type="term" value="F:acyl binding"/>
    <property type="evidence" value="ECO:0007669"/>
    <property type="project" value="TreeGrafter"/>
</dbReference>
<evidence type="ECO:0000256" key="6">
    <source>
        <dbReference type="ARBA" id="ARBA00022832"/>
    </source>
</evidence>
<dbReference type="OrthoDB" id="448946at2759"/>
<dbReference type="Pfam" id="PF00550">
    <property type="entry name" value="PP-binding"/>
    <property type="match status" value="1"/>
</dbReference>
<dbReference type="GeneID" id="34621361"/>
<evidence type="ECO:0000256" key="4">
    <source>
        <dbReference type="ARBA" id="ARBA00022516"/>
    </source>
</evidence>
<evidence type="ECO:0000256" key="1">
    <source>
        <dbReference type="ARBA" id="ARBA00005194"/>
    </source>
</evidence>
<dbReference type="AlphaFoldDB" id="A0A6P6RVE5"/>
<keyword evidence="11" id="KW-1185">Reference proteome</keyword>
<dbReference type="NCBIfam" id="TIGR00517">
    <property type="entry name" value="acyl_carrier"/>
    <property type="match status" value="1"/>
</dbReference>
<dbReference type="HAMAP" id="MF_01217">
    <property type="entry name" value="Acyl_carrier"/>
    <property type="match status" value="1"/>
</dbReference>
<organism evidence="11 12">
    <name type="scientific">Cyclospora cayetanensis</name>
    <dbReference type="NCBI Taxonomy" id="88456"/>
    <lineage>
        <taxon>Eukaryota</taxon>
        <taxon>Sar</taxon>
        <taxon>Alveolata</taxon>
        <taxon>Apicomplexa</taxon>
        <taxon>Conoidasida</taxon>
        <taxon>Coccidia</taxon>
        <taxon>Eucoccidiorida</taxon>
        <taxon>Eimeriorina</taxon>
        <taxon>Eimeriidae</taxon>
        <taxon>Cyclospora</taxon>
    </lineage>
</organism>
<dbReference type="InterPro" id="IPR009081">
    <property type="entry name" value="PP-bd_ACP"/>
</dbReference>
<evidence type="ECO:0000259" key="10">
    <source>
        <dbReference type="PROSITE" id="PS50075"/>
    </source>
</evidence>
<dbReference type="Gene3D" id="1.10.1200.10">
    <property type="entry name" value="ACP-like"/>
    <property type="match status" value="1"/>
</dbReference>
<keyword evidence="8 9" id="KW-0275">Fatty acid biosynthesis</keyword>
<dbReference type="GO" id="GO:0016020">
    <property type="term" value="C:membrane"/>
    <property type="evidence" value="ECO:0007669"/>
    <property type="project" value="GOC"/>
</dbReference>
<dbReference type="GO" id="GO:0009245">
    <property type="term" value="P:lipid A biosynthetic process"/>
    <property type="evidence" value="ECO:0007669"/>
    <property type="project" value="TreeGrafter"/>
</dbReference>
<reference evidence="12" key="1">
    <citation type="submission" date="2025-08" db="UniProtKB">
        <authorList>
            <consortium name="RefSeq"/>
        </authorList>
    </citation>
    <scope>IDENTIFICATION</scope>
</reference>
<dbReference type="GO" id="GO:0000036">
    <property type="term" value="F:acyl carrier activity"/>
    <property type="evidence" value="ECO:0007669"/>
    <property type="project" value="TreeGrafter"/>
</dbReference>
<dbReference type="SUPFAM" id="SSF47336">
    <property type="entry name" value="ACP-like"/>
    <property type="match status" value="1"/>
</dbReference>
<dbReference type="PROSITE" id="PS50075">
    <property type="entry name" value="CARRIER"/>
    <property type="match status" value="1"/>
</dbReference>
<evidence type="ECO:0000256" key="2">
    <source>
        <dbReference type="ARBA" id="ARBA00010930"/>
    </source>
</evidence>
<dbReference type="Proteomes" id="UP000515125">
    <property type="component" value="Unplaced"/>
</dbReference>
<dbReference type="GO" id="GO:0005739">
    <property type="term" value="C:mitochondrion"/>
    <property type="evidence" value="ECO:0007669"/>
    <property type="project" value="UniProtKB-ARBA"/>
</dbReference>
<evidence type="ECO:0000256" key="8">
    <source>
        <dbReference type="ARBA" id="ARBA00023160"/>
    </source>
</evidence>
<comment type="pathway">
    <text evidence="1">Lipid metabolism; fatty acid biosynthesis.</text>
</comment>
<proteinExistence type="inferred from homology"/>
<feature type="domain" description="Carrier" evidence="10">
    <location>
        <begin position="149"/>
        <end position="224"/>
    </location>
</feature>
<dbReference type="NCBIfam" id="NF002148">
    <property type="entry name" value="PRK00982.1-2"/>
    <property type="match status" value="1"/>
</dbReference>
<comment type="function">
    <text evidence="9">Carrier of the growing fatty acid chain in fatty acid biosynthesis.</text>
</comment>
<keyword evidence="6" id="KW-0276">Fatty acid metabolism</keyword>
<dbReference type="NCBIfam" id="NF002150">
    <property type="entry name" value="PRK00982.1-4"/>
    <property type="match status" value="1"/>
</dbReference>